<gene>
    <name evidence="2" type="ORF">HNR19_002732</name>
</gene>
<dbReference type="EMBL" id="JACCFP010000001">
    <property type="protein sequence ID" value="NYJ02034.1"/>
    <property type="molecule type" value="Genomic_DNA"/>
</dbReference>
<evidence type="ECO:0000256" key="1">
    <source>
        <dbReference type="SAM" id="Phobius"/>
    </source>
</evidence>
<evidence type="ECO:0000313" key="2">
    <source>
        <dbReference type="EMBL" id="NYJ02034.1"/>
    </source>
</evidence>
<dbReference type="RefSeq" id="WP_179668450.1">
    <property type="nucleotide sequence ID" value="NZ_JACCFP010000001.1"/>
</dbReference>
<feature type="transmembrane region" description="Helical" evidence="1">
    <location>
        <begin position="46"/>
        <end position="66"/>
    </location>
</feature>
<reference evidence="2 3" key="1">
    <citation type="submission" date="2020-07" db="EMBL/GenBank/DDBJ databases">
        <title>Sequencing the genomes of 1000 actinobacteria strains.</title>
        <authorList>
            <person name="Klenk H.-P."/>
        </authorList>
    </citation>
    <scope>NUCLEOTIDE SEQUENCE [LARGE SCALE GENOMIC DNA]</scope>
    <source>
        <strain evidence="2 3">DSM 103833</strain>
    </source>
</reference>
<dbReference type="AlphaFoldDB" id="A0A853C3Q5"/>
<protein>
    <submittedName>
        <fullName evidence="2">Uncharacterized protein</fullName>
    </submittedName>
</protein>
<organism evidence="2 3">
    <name type="scientific">Nocardioides thalensis</name>
    <dbReference type="NCBI Taxonomy" id="1914755"/>
    <lineage>
        <taxon>Bacteria</taxon>
        <taxon>Bacillati</taxon>
        <taxon>Actinomycetota</taxon>
        <taxon>Actinomycetes</taxon>
        <taxon>Propionibacteriales</taxon>
        <taxon>Nocardioidaceae</taxon>
        <taxon>Nocardioides</taxon>
    </lineage>
</organism>
<comment type="caution">
    <text evidence="2">The sequence shown here is derived from an EMBL/GenBank/DDBJ whole genome shotgun (WGS) entry which is preliminary data.</text>
</comment>
<evidence type="ECO:0000313" key="3">
    <source>
        <dbReference type="Proteomes" id="UP000530424"/>
    </source>
</evidence>
<dbReference type="Proteomes" id="UP000530424">
    <property type="component" value="Unassembled WGS sequence"/>
</dbReference>
<keyword evidence="1" id="KW-0812">Transmembrane</keyword>
<keyword evidence="1" id="KW-0472">Membrane</keyword>
<keyword evidence="3" id="KW-1185">Reference proteome</keyword>
<name>A0A853C3Q5_9ACTN</name>
<sequence length="373" mass="39919">MHDQELEQVLRAGLAARAEEADTTAPVVDRARADVGRRRRTRWSMVGAAAAVTVIAGGASVVAVTGNEPPDFVPLEVDRTPGTADREWRTEYWADVAVDVPADWGYGGAPSSGRGRVACYPTPMVTADGEHLERLRSKPEVSGYVGRPITMTDSCAGYVAGAPFEANGPFVWLGAAVPPGVIERDGFVQETVEVNGTTLTVGTTDDALRERILSTARGGEICAAYLDRIPRADYAMTDEGRGDLLHAEVCAYHRSDDGDYRLSYARTLNAAVAEETYAAAEAAPRATVDCDDDPFEFVVVQATYDDPFGSEVLQRTAIYTMGCGGSVDVGDRWSTHTMTPQSAAPWATHGIPATVYGPSSAPWVYDYFIGPQG</sequence>
<accession>A0A853C3Q5</accession>
<keyword evidence="1" id="KW-1133">Transmembrane helix</keyword>
<proteinExistence type="predicted"/>